<evidence type="ECO:0000313" key="4">
    <source>
        <dbReference type="Proteomes" id="UP000193978"/>
    </source>
</evidence>
<dbReference type="SUPFAM" id="SSF55961">
    <property type="entry name" value="Bet v1-like"/>
    <property type="match status" value="1"/>
</dbReference>
<dbReference type="InterPro" id="IPR023393">
    <property type="entry name" value="START-like_dom_sf"/>
</dbReference>
<dbReference type="CDD" id="cd07826">
    <property type="entry name" value="SRPBCC_CalC_Aha1-like_9"/>
    <property type="match status" value="1"/>
</dbReference>
<dbReference type="Pfam" id="PF08327">
    <property type="entry name" value="AHSA1"/>
    <property type="match status" value="1"/>
</dbReference>
<reference evidence="3 4" key="1">
    <citation type="submission" date="2017-02" db="EMBL/GenBank/DDBJ databases">
        <authorList>
            <person name="Peterson S.W."/>
        </authorList>
    </citation>
    <scope>NUCLEOTIDE SEQUENCE [LARGE SCALE GENOMIC DNA]</scope>
    <source>
        <strain evidence="3 4">S285</strain>
    </source>
</reference>
<feature type="domain" description="Activator of Hsp90 ATPase homologue 1/2-like C-terminal" evidence="2">
    <location>
        <begin position="24"/>
        <end position="155"/>
    </location>
</feature>
<accession>A0A1W6MWF3</accession>
<dbReference type="Proteomes" id="UP000193978">
    <property type="component" value="Chromosome"/>
</dbReference>
<proteinExistence type="inferred from homology"/>
<keyword evidence="4" id="KW-1185">Reference proteome</keyword>
<dbReference type="AlphaFoldDB" id="A0A1W6MWF3"/>
<dbReference type="InterPro" id="IPR013538">
    <property type="entry name" value="ASHA1/2-like_C"/>
</dbReference>
<evidence type="ECO:0000313" key="3">
    <source>
        <dbReference type="EMBL" id="ARN81819.1"/>
    </source>
</evidence>
<dbReference type="STRING" id="655015.B1812_12845"/>
<dbReference type="OrthoDB" id="9805228at2"/>
<evidence type="ECO:0000259" key="2">
    <source>
        <dbReference type="Pfam" id="PF08327"/>
    </source>
</evidence>
<name>A0A1W6MWF3_9HYPH</name>
<dbReference type="Gene3D" id="3.30.530.20">
    <property type="match status" value="1"/>
</dbReference>
<sequence>MSGGKTNVELKSDREVIVTRDFAAPARLVWEAMSKPEYVRRWYGLKILDCTVCEIDHRVGGKWRFVLRAPDGSEHAFSGEYREIDAQRRVVYTENYEPLGPGHEIVVTATFEERDGYTRLTSHLLYKSQADRDGHLQSGMEAGANESHDRLAELLATLT</sequence>
<organism evidence="3 4">
    <name type="scientific">Methylocystis bryophila</name>
    <dbReference type="NCBI Taxonomy" id="655015"/>
    <lineage>
        <taxon>Bacteria</taxon>
        <taxon>Pseudomonadati</taxon>
        <taxon>Pseudomonadota</taxon>
        <taxon>Alphaproteobacteria</taxon>
        <taxon>Hyphomicrobiales</taxon>
        <taxon>Methylocystaceae</taxon>
        <taxon>Methylocystis</taxon>
    </lineage>
</organism>
<dbReference type="RefSeq" id="WP_085771937.1">
    <property type="nucleotide sequence ID" value="NZ_AP027149.1"/>
</dbReference>
<dbReference type="KEGG" id="mbry:B1812_12845"/>
<evidence type="ECO:0000256" key="1">
    <source>
        <dbReference type="ARBA" id="ARBA00006817"/>
    </source>
</evidence>
<protein>
    <recommendedName>
        <fullName evidence="2">Activator of Hsp90 ATPase homologue 1/2-like C-terminal domain-containing protein</fullName>
    </recommendedName>
</protein>
<comment type="similarity">
    <text evidence="1">Belongs to the AHA1 family.</text>
</comment>
<dbReference type="EMBL" id="CP019948">
    <property type="protein sequence ID" value="ARN81819.1"/>
    <property type="molecule type" value="Genomic_DNA"/>
</dbReference>
<gene>
    <name evidence="3" type="ORF">B1812_12845</name>
</gene>